<sequence>MEESLLNLYEIELRQKEIFLLTQLHINERFYENRPRGRIRVKVLKTMIEALEYGNASIIAKTYKSIKFSKIFLIEMQKGQKRYIKKLIDRQNSGCVHEIEKLFYRNNDQLKKSEMISLCRTKIPVNLPFQSLFLTLISRTSQSIYLSRLALSSKQFCKLIQCSSHANQLDLSFCCINCGDLHVPAIPNESLSKIYLNKCFTQNGNDWYQKSPSIQNMLKYLKFTLSNVENIGLALESPIPSEIFSRQMIILGMHYYHSSDHLEYNFTHKKIRKNRRIIKKCIIQ</sequence>
<keyword evidence="2" id="KW-1185">Reference proteome</keyword>
<dbReference type="EMBL" id="CAMPGE010019326">
    <property type="protein sequence ID" value="CAI2377669.1"/>
    <property type="molecule type" value="Genomic_DNA"/>
</dbReference>
<reference evidence="1" key="1">
    <citation type="submission" date="2023-07" db="EMBL/GenBank/DDBJ databases">
        <authorList>
            <consortium name="AG Swart"/>
            <person name="Singh M."/>
            <person name="Singh A."/>
            <person name="Seah K."/>
            <person name="Emmerich C."/>
        </authorList>
    </citation>
    <scope>NUCLEOTIDE SEQUENCE</scope>
    <source>
        <strain evidence="1">DP1</strain>
    </source>
</reference>
<proteinExistence type="predicted"/>
<dbReference type="AlphaFoldDB" id="A0AAD1XRU8"/>
<evidence type="ECO:0000313" key="1">
    <source>
        <dbReference type="EMBL" id="CAI2377669.1"/>
    </source>
</evidence>
<name>A0AAD1XRU8_EUPCR</name>
<evidence type="ECO:0000313" key="2">
    <source>
        <dbReference type="Proteomes" id="UP001295684"/>
    </source>
</evidence>
<comment type="caution">
    <text evidence="1">The sequence shown here is derived from an EMBL/GenBank/DDBJ whole genome shotgun (WGS) entry which is preliminary data.</text>
</comment>
<gene>
    <name evidence="1" type="ORF">ECRASSUSDP1_LOCUS19057</name>
</gene>
<protein>
    <submittedName>
        <fullName evidence="1">Uncharacterized protein</fullName>
    </submittedName>
</protein>
<dbReference type="Proteomes" id="UP001295684">
    <property type="component" value="Unassembled WGS sequence"/>
</dbReference>
<accession>A0AAD1XRU8</accession>
<organism evidence="1 2">
    <name type="scientific">Euplotes crassus</name>
    <dbReference type="NCBI Taxonomy" id="5936"/>
    <lineage>
        <taxon>Eukaryota</taxon>
        <taxon>Sar</taxon>
        <taxon>Alveolata</taxon>
        <taxon>Ciliophora</taxon>
        <taxon>Intramacronucleata</taxon>
        <taxon>Spirotrichea</taxon>
        <taxon>Hypotrichia</taxon>
        <taxon>Euplotida</taxon>
        <taxon>Euplotidae</taxon>
        <taxon>Moneuplotes</taxon>
    </lineage>
</organism>